<keyword evidence="2" id="KW-1185">Reference proteome</keyword>
<name>A0A4Y7QH91_9AGAM</name>
<dbReference type="VEuPathDB" id="FungiDB:BD410DRAFT_783521"/>
<organism evidence="1 2">
    <name type="scientific">Rickenella mellea</name>
    <dbReference type="NCBI Taxonomy" id="50990"/>
    <lineage>
        <taxon>Eukaryota</taxon>
        <taxon>Fungi</taxon>
        <taxon>Dikarya</taxon>
        <taxon>Basidiomycota</taxon>
        <taxon>Agaricomycotina</taxon>
        <taxon>Agaricomycetes</taxon>
        <taxon>Hymenochaetales</taxon>
        <taxon>Rickenellaceae</taxon>
        <taxon>Rickenella</taxon>
    </lineage>
</organism>
<gene>
    <name evidence="1" type="ORF">BD410DRAFT_783521</name>
</gene>
<reference evidence="1 2" key="1">
    <citation type="submission" date="2018-06" db="EMBL/GenBank/DDBJ databases">
        <title>A transcriptomic atlas of mushroom development highlights an independent origin of complex multicellularity.</title>
        <authorList>
            <consortium name="DOE Joint Genome Institute"/>
            <person name="Krizsan K."/>
            <person name="Almasi E."/>
            <person name="Merenyi Z."/>
            <person name="Sahu N."/>
            <person name="Viragh M."/>
            <person name="Koszo T."/>
            <person name="Mondo S."/>
            <person name="Kiss B."/>
            <person name="Balint B."/>
            <person name="Kues U."/>
            <person name="Barry K."/>
            <person name="Hegedus J.C."/>
            <person name="Henrissat B."/>
            <person name="Johnson J."/>
            <person name="Lipzen A."/>
            <person name="Ohm R."/>
            <person name="Nagy I."/>
            <person name="Pangilinan J."/>
            <person name="Yan J."/>
            <person name="Xiong Y."/>
            <person name="Grigoriev I.V."/>
            <person name="Hibbett D.S."/>
            <person name="Nagy L.G."/>
        </authorList>
    </citation>
    <scope>NUCLEOTIDE SEQUENCE [LARGE SCALE GENOMIC DNA]</scope>
    <source>
        <strain evidence="1 2">SZMC22713</strain>
    </source>
</reference>
<dbReference type="AlphaFoldDB" id="A0A4Y7QH91"/>
<dbReference type="Proteomes" id="UP000294933">
    <property type="component" value="Unassembled WGS sequence"/>
</dbReference>
<evidence type="ECO:0000313" key="2">
    <source>
        <dbReference type="Proteomes" id="UP000294933"/>
    </source>
</evidence>
<dbReference type="EMBL" id="ML170161">
    <property type="protein sequence ID" value="TDL26462.1"/>
    <property type="molecule type" value="Genomic_DNA"/>
</dbReference>
<evidence type="ECO:0000313" key="1">
    <source>
        <dbReference type="EMBL" id="TDL26462.1"/>
    </source>
</evidence>
<protein>
    <submittedName>
        <fullName evidence="1">Uncharacterized protein</fullName>
    </submittedName>
</protein>
<sequence length="231" mass="25984">MHRAAFAGSALDIPALIAGLGSIIEACNAVAVQQSRVEVLVKNCDALRTILHNGLWRRNLDSQSARVITDDIDRVKWEIQMVRQYSASKRMYLWDEIAEKLYEHNTLVCNIITKLTEMSNKRPLPTPQVSTDARLKHNEMASKRSPPTPHLFTEARPVVPVRSGHARRSSRQVINEFNHRHTPSTSGSLPVQVRRTHETIKREDDGPPPAYSVAVGLGDQWSYGIRPDGPR</sequence>
<accession>A0A4Y7QH91</accession>
<proteinExistence type="predicted"/>